<dbReference type="CDD" id="cd00158">
    <property type="entry name" value="RHOD"/>
    <property type="match status" value="1"/>
</dbReference>
<evidence type="ECO:0000256" key="2">
    <source>
        <dbReference type="ARBA" id="ARBA00004300"/>
    </source>
</evidence>
<dbReference type="GO" id="GO:0005813">
    <property type="term" value="C:centrosome"/>
    <property type="evidence" value="ECO:0007669"/>
    <property type="project" value="UniProtKB-SubCell"/>
</dbReference>
<evidence type="ECO:0000256" key="1">
    <source>
        <dbReference type="ARBA" id="ARBA00004120"/>
    </source>
</evidence>
<keyword evidence="13" id="KW-1185">Reference proteome</keyword>
<dbReference type="AlphaFoldDB" id="A0AA85IR67"/>
<keyword evidence="9" id="KW-0966">Cell projection</keyword>
<evidence type="ECO:0000256" key="8">
    <source>
        <dbReference type="ARBA" id="ARBA00023212"/>
    </source>
</evidence>
<dbReference type="Gene3D" id="3.40.250.10">
    <property type="entry name" value="Rhodanese-like domain"/>
    <property type="match status" value="1"/>
</dbReference>
<protein>
    <recommendedName>
        <fullName evidence="12">Rhodanese domain-containing protein</fullName>
    </recommendedName>
</protein>
<keyword evidence="6" id="KW-0653">Protein transport</keyword>
<keyword evidence="4" id="KW-0963">Cytoplasm</keyword>
<dbReference type="SUPFAM" id="SSF52821">
    <property type="entry name" value="Rhodanese/Cell cycle control phosphatase"/>
    <property type="match status" value="1"/>
</dbReference>
<evidence type="ECO:0000256" key="6">
    <source>
        <dbReference type="ARBA" id="ARBA00022927"/>
    </source>
</evidence>
<dbReference type="PANTHER" id="PTHR44390:SF1">
    <property type="entry name" value="CENTROSOMAL PROTEIN OF 41 KDA"/>
    <property type="match status" value="1"/>
</dbReference>
<feature type="region of interest" description="Disordered" evidence="11">
    <location>
        <begin position="115"/>
        <end position="143"/>
    </location>
</feature>
<comment type="subcellular location">
    <subcellularLocation>
        <location evidence="1">Cytoplasm</location>
        <location evidence="1">Cytoskeleton</location>
        <location evidence="1">Cilium basal body</location>
    </subcellularLocation>
    <subcellularLocation>
        <location evidence="2">Cytoplasm</location>
        <location evidence="2">Cytoskeleton</location>
        <location evidence="2">Microtubule organizing center</location>
        <location evidence="2">Centrosome</location>
    </subcellularLocation>
</comment>
<dbReference type="GO" id="GO:0036064">
    <property type="term" value="C:ciliary basal body"/>
    <property type="evidence" value="ECO:0007669"/>
    <property type="project" value="TreeGrafter"/>
</dbReference>
<reference evidence="14" key="2">
    <citation type="submission" date="2023-11" db="UniProtKB">
        <authorList>
            <consortium name="WormBaseParasite"/>
        </authorList>
    </citation>
    <scope>IDENTIFICATION</scope>
</reference>
<evidence type="ECO:0000256" key="9">
    <source>
        <dbReference type="ARBA" id="ARBA00023273"/>
    </source>
</evidence>
<feature type="compositionally biased region" description="Low complexity" evidence="11">
    <location>
        <begin position="118"/>
        <end position="136"/>
    </location>
</feature>
<comment type="similarity">
    <text evidence="10">Belongs to the CEP41 family.</text>
</comment>
<name>A0AA85IR67_TRIRE</name>
<proteinExistence type="inferred from homology"/>
<evidence type="ECO:0000256" key="7">
    <source>
        <dbReference type="ARBA" id="ARBA00023069"/>
    </source>
</evidence>
<feature type="domain" description="Rhodanese" evidence="12">
    <location>
        <begin position="182"/>
        <end position="276"/>
    </location>
</feature>
<keyword evidence="5" id="KW-0970">Cilium biogenesis/degradation</keyword>
<dbReference type="Proteomes" id="UP000050795">
    <property type="component" value="Unassembled WGS sequence"/>
</dbReference>
<evidence type="ECO:0000256" key="11">
    <source>
        <dbReference type="SAM" id="MobiDB-lite"/>
    </source>
</evidence>
<dbReference type="GO" id="GO:0060271">
    <property type="term" value="P:cilium assembly"/>
    <property type="evidence" value="ECO:0007669"/>
    <property type="project" value="TreeGrafter"/>
</dbReference>
<evidence type="ECO:0000313" key="13">
    <source>
        <dbReference type="Proteomes" id="UP000050795"/>
    </source>
</evidence>
<dbReference type="PANTHER" id="PTHR44390">
    <property type="entry name" value="CENTROSOMAL PROTEIN OF 41 KDA"/>
    <property type="match status" value="1"/>
</dbReference>
<keyword evidence="3" id="KW-0813">Transport</keyword>
<dbReference type="InterPro" id="IPR001763">
    <property type="entry name" value="Rhodanese-like_dom"/>
</dbReference>
<accession>A0AA85IR67</accession>
<evidence type="ECO:0000256" key="10">
    <source>
        <dbReference type="ARBA" id="ARBA00038465"/>
    </source>
</evidence>
<dbReference type="SMART" id="SM00450">
    <property type="entry name" value="RHOD"/>
    <property type="match status" value="1"/>
</dbReference>
<evidence type="ECO:0000256" key="4">
    <source>
        <dbReference type="ARBA" id="ARBA00022490"/>
    </source>
</evidence>
<sequence length="397" mass="45011">MYSTFHEITRICRSVWRVIFLIADGYLFLTELPLQKVIPRNPKYEDIEPTIDTGASLSKYLRRMEEIRENYKLKDNEIFKRMKVATFVQLILQIAEVRQHTKSCGKDVSNVTADIADKNSVNNKSKNGNSSVQSNGNPPPTARSTLESLVTGIGEFDTYFGQSRSQIPDSTGRLTSLLDYPYLLLDVRDRDEYDACHIITARNYPIAMLSRSVNFETTEMLAYRNRSDHIIIIYDEDERLAPRAATTLVQRGYCNLFMLSGGLKVAWKLFPEGLIIGTIPLSISCTLKSRGKSRLYRPPTCQNSLSSSMNKESCIHHNSSDISLPILQRSTTPLIYCAIGTRDNVEGDEEFLPEDLVRLTLQLEKGVDDGRSVRSNYARSTISSMRYSASGDRKPFR</sequence>
<evidence type="ECO:0000259" key="12">
    <source>
        <dbReference type="PROSITE" id="PS50206"/>
    </source>
</evidence>
<evidence type="ECO:0000256" key="5">
    <source>
        <dbReference type="ARBA" id="ARBA00022794"/>
    </source>
</evidence>
<keyword evidence="8" id="KW-0206">Cytoskeleton</keyword>
<evidence type="ECO:0000256" key="3">
    <source>
        <dbReference type="ARBA" id="ARBA00022448"/>
    </source>
</evidence>
<dbReference type="GO" id="GO:0015031">
    <property type="term" value="P:protein transport"/>
    <property type="evidence" value="ECO:0007669"/>
    <property type="project" value="UniProtKB-KW"/>
</dbReference>
<dbReference type="Pfam" id="PF00581">
    <property type="entry name" value="Rhodanese"/>
    <property type="match status" value="1"/>
</dbReference>
<evidence type="ECO:0000313" key="14">
    <source>
        <dbReference type="WBParaSite" id="TREG1_102360.2"/>
    </source>
</evidence>
<dbReference type="InterPro" id="IPR036873">
    <property type="entry name" value="Rhodanese-like_dom_sf"/>
</dbReference>
<dbReference type="WBParaSite" id="TREG1_102360.2">
    <property type="protein sequence ID" value="TREG1_102360.2"/>
    <property type="gene ID" value="TREG1_102360"/>
</dbReference>
<organism evidence="13 14">
    <name type="scientific">Trichobilharzia regenti</name>
    <name type="common">Nasal bird schistosome</name>
    <dbReference type="NCBI Taxonomy" id="157069"/>
    <lineage>
        <taxon>Eukaryota</taxon>
        <taxon>Metazoa</taxon>
        <taxon>Spiralia</taxon>
        <taxon>Lophotrochozoa</taxon>
        <taxon>Platyhelminthes</taxon>
        <taxon>Trematoda</taxon>
        <taxon>Digenea</taxon>
        <taxon>Strigeidida</taxon>
        <taxon>Schistosomatoidea</taxon>
        <taxon>Schistosomatidae</taxon>
        <taxon>Trichobilharzia</taxon>
    </lineage>
</organism>
<dbReference type="InterPro" id="IPR051889">
    <property type="entry name" value="CEP41"/>
</dbReference>
<reference evidence="13" key="1">
    <citation type="submission" date="2022-06" db="EMBL/GenBank/DDBJ databases">
        <authorList>
            <person name="Berger JAMES D."/>
            <person name="Berger JAMES D."/>
        </authorList>
    </citation>
    <scope>NUCLEOTIDE SEQUENCE [LARGE SCALE GENOMIC DNA]</scope>
</reference>
<keyword evidence="7" id="KW-0969">Cilium</keyword>
<dbReference type="PROSITE" id="PS50206">
    <property type="entry name" value="RHODANESE_3"/>
    <property type="match status" value="1"/>
</dbReference>